<dbReference type="Proteomes" id="UP001608902">
    <property type="component" value="Unassembled WGS sequence"/>
</dbReference>
<dbReference type="AlphaFoldDB" id="A0ABD6EGR1"/>
<protein>
    <submittedName>
        <fullName evidence="2">Uncharacterized protein</fullName>
    </submittedName>
</protein>
<dbReference type="EMBL" id="JBGFUD010001171">
    <property type="protein sequence ID" value="MFH4975872.1"/>
    <property type="molecule type" value="Genomic_DNA"/>
</dbReference>
<sequence length="184" mass="20821">MFNSETTAKDITQLENYSPNSDLSDLRSLMDESNGSTGSGHDLPSRLTPTIPTHQLQLTPLEQPFPIEYCSTGECNIDFPEAPSDSGSLLNAFNLDDTGYVNDGFPTFNSYERSELPTNYDASPTLHTSVPLQTVITKKLQRQQIRRNEDIAKRLSPWRRQLEQMKKNRIKKSPGVRRKFSLTV</sequence>
<accession>A0ABD6EGR1</accession>
<keyword evidence="3" id="KW-1185">Reference proteome</keyword>
<evidence type="ECO:0000313" key="3">
    <source>
        <dbReference type="Proteomes" id="UP001608902"/>
    </source>
</evidence>
<gene>
    <name evidence="2" type="ORF">AB6A40_002581</name>
</gene>
<feature type="compositionally biased region" description="Polar residues" evidence="1">
    <location>
        <begin position="1"/>
        <end position="23"/>
    </location>
</feature>
<proteinExistence type="predicted"/>
<organism evidence="2 3">
    <name type="scientific">Gnathostoma spinigerum</name>
    <dbReference type="NCBI Taxonomy" id="75299"/>
    <lineage>
        <taxon>Eukaryota</taxon>
        <taxon>Metazoa</taxon>
        <taxon>Ecdysozoa</taxon>
        <taxon>Nematoda</taxon>
        <taxon>Chromadorea</taxon>
        <taxon>Rhabditida</taxon>
        <taxon>Spirurina</taxon>
        <taxon>Gnathostomatomorpha</taxon>
        <taxon>Gnathostomatoidea</taxon>
        <taxon>Gnathostomatidae</taxon>
        <taxon>Gnathostoma</taxon>
    </lineage>
</organism>
<comment type="caution">
    <text evidence="2">The sequence shown here is derived from an EMBL/GenBank/DDBJ whole genome shotgun (WGS) entry which is preliminary data.</text>
</comment>
<evidence type="ECO:0000313" key="2">
    <source>
        <dbReference type="EMBL" id="MFH4975872.1"/>
    </source>
</evidence>
<name>A0ABD6EGR1_9BILA</name>
<evidence type="ECO:0000256" key="1">
    <source>
        <dbReference type="SAM" id="MobiDB-lite"/>
    </source>
</evidence>
<feature type="region of interest" description="Disordered" evidence="1">
    <location>
        <begin position="1"/>
        <end position="50"/>
    </location>
</feature>
<reference evidence="2 3" key="1">
    <citation type="submission" date="2024-08" db="EMBL/GenBank/DDBJ databases">
        <title>Gnathostoma spinigerum genome.</title>
        <authorList>
            <person name="Gonzalez-Bertolin B."/>
            <person name="Monzon S."/>
            <person name="Zaballos A."/>
            <person name="Jimenez P."/>
            <person name="Dekumyoy P."/>
            <person name="Varona S."/>
            <person name="Cuesta I."/>
            <person name="Sumanam S."/>
            <person name="Adisakwattana P."/>
            <person name="Gasser R.B."/>
            <person name="Hernandez-Gonzalez A."/>
            <person name="Young N.D."/>
            <person name="Perteguer M.J."/>
        </authorList>
    </citation>
    <scope>NUCLEOTIDE SEQUENCE [LARGE SCALE GENOMIC DNA]</scope>
    <source>
        <strain evidence="2">AL3</strain>
        <tissue evidence="2">Liver</tissue>
    </source>
</reference>